<evidence type="ECO:0000313" key="2">
    <source>
        <dbReference type="EMBL" id="CAG2237557.1"/>
    </source>
</evidence>
<dbReference type="EMBL" id="CAJPWZ010002391">
    <property type="protein sequence ID" value="CAG2237557.1"/>
    <property type="molecule type" value="Genomic_DNA"/>
</dbReference>
<dbReference type="SUPFAM" id="SSF49854">
    <property type="entry name" value="Spermadhesin, CUB domain"/>
    <property type="match status" value="1"/>
</dbReference>
<feature type="compositionally biased region" description="Low complexity" evidence="1">
    <location>
        <begin position="1252"/>
        <end position="1274"/>
    </location>
</feature>
<feature type="compositionally biased region" description="Polar residues" evidence="1">
    <location>
        <begin position="409"/>
        <end position="418"/>
    </location>
</feature>
<dbReference type="Proteomes" id="UP000683360">
    <property type="component" value="Unassembled WGS sequence"/>
</dbReference>
<dbReference type="OrthoDB" id="6154580at2759"/>
<feature type="region of interest" description="Disordered" evidence="1">
    <location>
        <begin position="1403"/>
        <end position="1435"/>
    </location>
</feature>
<protein>
    <submittedName>
        <fullName evidence="2">Uncharacterized protein</fullName>
    </submittedName>
</protein>
<dbReference type="CDD" id="cd22823">
    <property type="entry name" value="Gal_Rha_Lectin"/>
    <property type="match status" value="1"/>
</dbReference>
<feature type="compositionally biased region" description="Low complexity" evidence="1">
    <location>
        <begin position="1225"/>
        <end position="1240"/>
    </location>
</feature>
<comment type="caution">
    <text evidence="2">The sequence shown here is derived from an EMBL/GenBank/DDBJ whole genome shotgun (WGS) entry which is preliminary data.</text>
</comment>
<reference evidence="2" key="1">
    <citation type="submission" date="2021-03" db="EMBL/GenBank/DDBJ databases">
        <authorList>
            <person name="Bekaert M."/>
        </authorList>
    </citation>
    <scope>NUCLEOTIDE SEQUENCE</scope>
</reference>
<sequence length="1462" mass="157946">MTLQLQSYTACYGSIGLDNFLQPSCASGEKMAVVGLHALAKKISTSCPIEITISNVAATKDTCCHFDQVDCSIPLDNSFYRNYYQQCNGKEECIRQVTWVPTTCNQTVYLARTNYMKMDYYCIFDQGQDPCLNLNAKDSKVFLWNSGYPSSSLTGSSTCSCSVEASCDSTVRLTAIDLRLGTNTTCDQGIIITDGSTVIWFDCRDNNDYLPETIYVSTSHFIQIQIVDNLGFDDGYYFILIEGISNGAELTLSCGRTAQVTPTVPFTSLPVCPSTDVTSDSTIILPVTITEVSISSDVSISTIKSTNSESMTNSTADDMDTSTTGVNTAASNTDVTIPTEVSNSQATVSKPMTMNSTNHAPAFSFSLLSTEKDIIDNGTIVTISSVSESFQKTSSIVSEQTAPRHLTYEESSTSSSINRTKEFSKSLNETSTSKDVEDNTSCHSIFDDNLNIINIPHARQLPPLKHCLHEQPKQLNEENELIEEIMKTQKKNPRLADKHKQSPREQYEGAGIVNENSVKQKKKRRKLKKFYNKIKDSILTIQLRYYTECYGNTGLQNLQPTCAIGEKIAVVGVYAFAKELSTSCPTEITIFNAAVTPDSCCQYDSDDCYIFYVGSTYRSYYQLCNGNAYCDIQVASVTTTCNQFVYLANTNYMTIYYYCISDQGLDPCTNLNTKDSVVFLWNSAYPLPLSGTSTCTCSVEASCASRIRLKAIDLRLGTTTSCDQSITITDGSTVMVFDCSDNNDYIPTTLYTSTSHFIQIQVVDNLWWSIDGYYFISLEGISSGAELTLSCGSTARNTPTVPFTSLPDCHSTDATTVSTTTPIVTTVSTTTPIVTTDSKTTPIVTTVSTTTPIVTTDSQTTPIVTTDSTTTSIVTTDSTTTPIVTTTKQNLASSGFTSAEKDTNVNGTSTTISSVSESLMETSSIVSRQTTQTNMTVTEEQSFSTSSVCISTIELISYTACYGNTGLDNFLRPTCASGEKMAVVGLAAKAKELSTSCPVEITITNVALTPDSCCDYNPNDCSIRYDGSIYRNYYQQCNGKSGCTIQVSWVDTPSICNQSVYLHQTNYMKMDYYCISDQGLDPCSSLNTKDSKVFLWNPEYPSSPLTRSTACTCSIEASCDSTVRLTAIDLRLGSSTACDQSITITDGSTTIIFDCNDNNDYLPTTLYVSTSHFIQIQITNNLGSADGYYFILLEGTSPGAELTLSCASTAQSTPVVPSTSLPVCPSTDITTESTTTSPETTTEDKISLAAPTSSVTSTTVGSETKSSVGRTDSSTTDVTTIVSTTGGKTITAGTGTEITISRAIEITMTTTSGTKGTAKTVTELNAATTNENTAPSGMTAKGTLAMISNTTEGINSQPTTTKTTTNTSITELIFVSLGWTSTEKDISANVTFTTLSSVSESLQTTSAGVHEQTTQTNVTDTDREEASPTSTKYITDPQGRLEKSVEINTIVDVKPLDASSNV</sequence>
<organism evidence="2 3">
    <name type="scientific">Mytilus edulis</name>
    <name type="common">Blue mussel</name>
    <dbReference type="NCBI Taxonomy" id="6550"/>
    <lineage>
        <taxon>Eukaryota</taxon>
        <taxon>Metazoa</taxon>
        <taxon>Spiralia</taxon>
        <taxon>Lophotrochozoa</taxon>
        <taxon>Mollusca</taxon>
        <taxon>Bivalvia</taxon>
        <taxon>Autobranchia</taxon>
        <taxon>Pteriomorphia</taxon>
        <taxon>Mytilida</taxon>
        <taxon>Mytiloidea</taxon>
        <taxon>Mytilidae</taxon>
        <taxon>Mytilinae</taxon>
        <taxon>Mytilus</taxon>
    </lineage>
</organism>
<name>A0A8S3U9Q0_MYTED</name>
<evidence type="ECO:0000256" key="1">
    <source>
        <dbReference type="SAM" id="MobiDB-lite"/>
    </source>
</evidence>
<dbReference type="InterPro" id="IPR035914">
    <property type="entry name" value="Sperma_CUB_dom_sf"/>
</dbReference>
<accession>A0A8S3U9Q0</accession>
<proteinExistence type="predicted"/>
<feature type="region of interest" description="Disordered" evidence="1">
    <location>
        <begin position="396"/>
        <end position="440"/>
    </location>
</feature>
<feature type="region of interest" description="Disordered" evidence="1">
    <location>
        <begin position="1217"/>
        <end position="1274"/>
    </location>
</feature>
<feature type="compositionally biased region" description="Polar residues" evidence="1">
    <location>
        <begin position="1403"/>
        <end position="1419"/>
    </location>
</feature>
<evidence type="ECO:0000313" key="3">
    <source>
        <dbReference type="Proteomes" id="UP000683360"/>
    </source>
</evidence>
<keyword evidence="3" id="KW-1185">Reference proteome</keyword>
<gene>
    <name evidence="2" type="ORF">MEDL_50012</name>
</gene>